<accession>A0A367KM91</accession>
<comment type="caution">
    <text evidence="2">The sequence shown here is derived from an EMBL/GenBank/DDBJ whole genome shotgun (WGS) entry which is preliminary data.</text>
</comment>
<organism evidence="2 3">
    <name type="scientific">Rhizopus stolonifer</name>
    <name type="common">Rhizopus nigricans</name>
    <dbReference type="NCBI Taxonomy" id="4846"/>
    <lineage>
        <taxon>Eukaryota</taxon>
        <taxon>Fungi</taxon>
        <taxon>Fungi incertae sedis</taxon>
        <taxon>Mucoromycota</taxon>
        <taxon>Mucoromycotina</taxon>
        <taxon>Mucoromycetes</taxon>
        <taxon>Mucorales</taxon>
        <taxon>Mucorineae</taxon>
        <taxon>Rhizopodaceae</taxon>
        <taxon>Rhizopus</taxon>
    </lineage>
</organism>
<name>A0A367KM91_RHIST</name>
<sequence length="242" mass="27949">MDRYHNEQWYQSHIWSMIESCFDKLENIEAVCGESASLGSKKRMNEKRGIESITKATWLRYGHRCDLIFRQYSIRHSVPLEFEASKAKSIIENESGTNYMEEGFYKLPRTLKDMLDHLLQEIKFDDRSTAIRTVGFIHSGLSGTLIELDRPTKYISRISRYNILKISNSVNQFGSTVLPVILSTWVCCEIVKDVFKIISQDKEANEDGISLFDNFLERTPLPAMPTTSASPDRAQKRLRSNH</sequence>
<dbReference type="EMBL" id="PJQM01001080">
    <property type="protein sequence ID" value="RCI03278.1"/>
    <property type="molecule type" value="Genomic_DNA"/>
</dbReference>
<evidence type="ECO:0000313" key="2">
    <source>
        <dbReference type="EMBL" id="RCI03278.1"/>
    </source>
</evidence>
<protein>
    <submittedName>
        <fullName evidence="2">Uncharacterized protein</fullName>
    </submittedName>
</protein>
<gene>
    <name evidence="2" type="ORF">CU098_010637</name>
</gene>
<evidence type="ECO:0000256" key="1">
    <source>
        <dbReference type="SAM" id="MobiDB-lite"/>
    </source>
</evidence>
<dbReference type="Proteomes" id="UP000253551">
    <property type="component" value="Unassembled WGS sequence"/>
</dbReference>
<evidence type="ECO:0000313" key="3">
    <source>
        <dbReference type="Proteomes" id="UP000253551"/>
    </source>
</evidence>
<reference evidence="2 3" key="1">
    <citation type="journal article" date="2018" name="G3 (Bethesda)">
        <title>Phylogenetic and Phylogenomic Definition of Rhizopus Species.</title>
        <authorList>
            <person name="Gryganskyi A.P."/>
            <person name="Golan J."/>
            <person name="Dolatabadi S."/>
            <person name="Mondo S."/>
            <person name="Robb S."/>
            <person name="Idnurm A."/>
            <person name="Muszewska A."/>
            <person name="Steczkiewicz K."/>
            <person name="Masonjones S."/>
            <person name="Liao H.L."/>
            <person name="Gajdeczka M.T."/>
            <person name="Anike F."/>
            <person name="Vuek A."/>
            <person name="Anishchenko I.M."/>
            <person name="Voigt K."/>
            <person name="de Hoog G.S."/>
            <person name="Smith M.E."/>
            <person name="Heitman J."/>
            <person name="Vilgalys R."/>
            <person name="Stajich J.E."/>
        </authorList>
    </citation>
    <scope>NUCLEOTIDE SEQUENCE [LARGE SCALE GENOMIC DNA]</scope>
    <source>
        <strain evidence="2 3">LSU 92-RS-03</strain>
    </source>
</reference>
<dbReference type="AlphaFoldDB" id="A0A367KM91"/>
<feature type="region of interest" description="Disordered" evidence="1">
    <location>
        <begin position="222"/>
        <end position="242"/>
    </location>
</feature>
<keyword evidence="3" id="KW-1185">Reference proteome</keyword>
<proteinExistence type="predicted"/>
<dbReference type="OrthoDB" id="2427805at2759"/>